<dbReference type="AlphaFoldDB" id="A0A853ZVJ9"/>
<sequence>MWLWSALLPLCWALVLAVRVLAWQIALFNRKVYLRTAQAATQRWWQQRSLGLPVQDVLLLGPAGDAQEHYLDLMKGVTPPAVKTDTTPCMLRCPLSLTVVTERAPALARHLARLTLALPGLPGCWPQVRALAWVGDQSSQAAFVETLARAGLVLPAPRLPLQDLTDLDQLIDTFHHECRGADDWLLCAGVVSVTSVEEGELAGEGGFLWRVSREGRQLLHRGEYLESEAPAGLCAQVQRYAALPGPPQTCLALDGASLQGFVDGGWAATEHQLAGHWGVLAQLAPFIGMSLALLQAGKAGQPCGWLSQDGKQRLAIGVAVPHGNE</sequence>
<name>A0A853ZVJ9_9PSED</name>
<accession>A0A853ZVJ9</accession>
<evidence type="ECO:0000313" key="2">
    <source>
        <dbReference type="Proteomes" id="UP000185990"/>
    </source>
</evidence>
<evidence type="ECO:0000313" key="1">
    <source>
        <dbReference type="EMBL" id="OKA26006.1"/>
    </source>
</evidence>
<dbReference type="EMBL" id="MPJD01000014">
    <property type="protein sequence ID" value="OKA26006.1"/>
    <property type="molecule type" value="Genomic_DNA"/>
</dbReference>
<organism evidence="1 2">
    <name type="scientific">Pseudomonas versuta</name>
    <dbReference type="NCBI Taxonomy" id="1788301"/>
    <lineage>
        <taxon>Bacteria</taxon>
        <taxon>Pseudomonadati</taxon>
        <taxon>Pseudomonadota</taxon>
        <taxon>Gammaproteobacteria</taxon>
        <taxon>Pseudomonadales</taxon>
        <taxon>Pseudomonadaceae</taxon>
        <taxon>Pseudomonas</taxon>
    </lineage>
</organism>
<dbReference type="RefSeq" id="WP_073509321.1">
    <property type="nucleotide sequence ID" value="NZ_MPJD01000014.1"/>
</dbReference>
<comment type="caution">
    <text evidence="1">The sequence shown here is derived from an EMBL/GenBank/DDBJ whole genome shotgun (WGS) entry which is preliminary data.</text>
</comment>
<reference evidence="1 2" key="1">
    <citation type="submission" date="2016-11" db="EMBL/GenBank/DDBJ databases">
        <title>Draft genome of Pseudomonas versuta A4R1.12.</title>
        <authorList>
            <person name="See-Too W.-S."/>
        </authorList>
    </citation>
    <scope>NUCLEOTIDE SEQUENCE [LARGE SCALE GENOMIC DNA]</scope>
    <source>
        <strain evidence="1 2">A4R1.12</strain>
    </source>
</reference>
<dbReference type="Proteomes" id="UP000185990">
    <property type="component" value="Unassembled WGS sequence"/>
</dbReference>
<gene>
    <name evidence="1" type="ORF">BOH74_07160</name>
</gene>
<proteinExistence type="predicted"/>
<protein>
    <submittedName>
        <fullName evidence="1">Uncharacterized protein</fullName>
    </submittedName>
</protein>